<gene>
    <name evidence="2" type="ORF">MUK42_15232</name>
</gene>
<evidence type="ECO:0000313" key="3">
    <source>
        <dbReference type="Proteomes" id="UP001055439"/>
    </source>
</evidence>
<accession>A0A9E7IBA4</accession>
<feature type="region of interest" description="Disordered" evidence="1">
    <location>
        <begin position="1"/>
        <end position="149"/>
    </location>
</feature>
<keyword evidence="3" id="KW-1185">Reference proteome</keyword>
<evidence type="ECO:0000256" key="1">
    <source>
        <dbReference type="SAM" id="MobiDB-lite"/>
    </source>
</evidence>
<dbReference type="EMBL" id="CP097511">
    <property type="protein sequence ID" value="URE48611.1"/>
    <property type="molecule type" value="Genomic_DNA"/>
</dbReference>
<feature type="compositionally biased region" description="Low complexity" evidence="1">
    <location>
        <begin position="111"/>
        <end position="122"/>
    </location>
</feature>
<evidence type="ECO:0000313" key="2">
    <source>
        <dbReference type="EMBL" id="URE48611.1"/>
    </source>
</evidence>
<sequence length="149" mass="16384">MGVAVNGGDGEEGGGEVGLHHDPGLDGLHRGGTLYHVAHKRRVARPQLLQRRPVLGGQPPEPHPAEEPRQEAPPAPPPTPTRAEPYHRHLPPPRAEESGATVEERVVTFFGRSHSGGRSSWRSGDRRTATCLSEREREREREEENGNEI</sequence>
<proteinExistence type="predicted"/>
<reference evidence="2" key="1">
    <citation type="submission" date="2022-05" db="EMBL/GenBank/DDBJ databases">
        <title>The Musa troglodytarum L. genome provides insights into the mechanism of non-climacteric behaviour and enrichment of carotenoids.</title>
        <authorList>
            <person name="Wang J."/>
        </authorList>
    </citation>
    <scope>NUCLEOTIDE SEQUENCE</scope>
    <source>
        <tissue evidence="2">Leaf</tissue>
    </source>
</reference>
<feature type="compositionally biased region" description="Pro residues" evidence="1">
    <location>
        <begin position="71"/>
        <end position="80"/>
    </location>
</feature>
<dbReference type="Proteomes" id="UP001055439">
    <property type="component" value="Chromosome 9"/>
</dbReference>
<dbReference type="AlphaFoldDB" id="A0A9E7IBA4"/>
<protein>
    <submittedName>
        <fullName evidence="2">Uncharacterized protein</fullName>
    </submittedName>
</protein>
<organism evidence="2 3">
    <name type="scientific">Musa troglodytarum</name>
    <name type="common">fe'i banana</name>
    <dbReference type="NCBI Taxonomy" id="320322"/>
    <lineage>
        <taxon>Eukaryota</taxon>
        <taxon>Viridiplantae</taxon>
        <taxon>Streptophyta</taxon>
        <taxon>Embryophyta</taxon>
        <taxon>Tracheophyta</taxon>
        <taxon>Spermatophyta</taxon>
        <taxon>Magnoliopsida</taxon>
        <taxon>Liliopsida</taxon>
        <taxon>Zingiberales</taxon>
        <taxon>Musaceae</taxon>
        <taxon>Musa</taxon>
    </lineage>
</organism>
<feature type="compositionally biased region" description="Basic and acidic residues" evidence="1">
    <location>
        <begin position="123"/>
        <end position="149"/>
    </location>
</feature>
<name>A0A9E7IBA4_9LILI</name>
<feature type="compositionally biased region" description="Basic and acidic residues" evidence="1">
    <location>
        <begin position="18"/>
        <end position="29"/>
    </location>
</feature>
<feature type="compositionally biased region" description="Basic and acidic residues" evidence="1">
    <location>
        <begin position="94"/>
        <end position="106"/>
    </location>
</feature>